<dbReference type="NCBIfam" id="TIGR00756">
    <property type="entry name" value="PPR"/>
    <property type="match status" value="1"/>
</dbReference>
<evidence type="ECO:0000256" key="3">
    <source>
        <dbReference type="PROSITE-ProRule" id="PRU00708"/>
    </source>
</evidence>
<evidence type="ECO:0000256" key="2">
    <source>
        <dbReference type="ARBA" id="ARBA00022737"/>
    </source>
</evidence>
<dbReference type="Gene3D" id="1.25.40.10">
    <property type="entry name" value="Tetratricopeptide repeat domain"/>
    <property type="match status" value="2"/>
</dbReference>
<evidence type="ECO:0000313" key="4">
    <source>
        <dbReference type="EMBL" id="MCD7458319.1"/>
    </source>
</evidence>
<organism evidence="4 5">
    <name type="scientific">Datura stramonium</name>
    <name type="common">Jimsonweed</name>
    <name type="synonym">Common thornapple</name>
    <dbReference type="NCBI Taxonomy" id="4076"/>
    <lineage>
        <taxon>Eukaryota</taxon>
        <taxon>Viridiplantae</taxon>
        <taxon>Streptophyta</taxon>
        <taxon>Embryophyta</taxon>
        <taxon>Tracheophyta</taxon>
        <taxon>Spermatophyta</taxon>
        <taxon>Magnoliopsida</taxon>
        <taxon>eudicotyledons</taxon>
        <taxon>Gunneridae</taxon>
        <taxon>Pentapetalae</taxon>
        <taxon>asterids</taxon>
        <taxon>lamiids</taxon>
        <taxon>Solanales</taxon>
        <taxon>Solanaceae</taxon>
        <taxon>Solanoideae</taxon>
        <taxon>Datureae</taxon>
        <taxon>Datura</taxon>
    </lineage>
</organism>
<gene>
    <name evidence="4" type="ORF">HAX54_037915</name>
</gene>
<evidence type="ECO:0008006" key="6">
    <source>
        <dbReference type="Google" id="ProtNLM"/>
    </source>
</evidence>
<dbReference type="Proteomes" id="UP000823775">
    <property type="component" value="Unassembled WGS sequence"/>
</dbReference>
<evidence type="ECO:0000256" key="1">
    <source>
        <dbReference type="ARBA" id="ARBA00007626"/>
    </source>
</evidence>
<dbReference type="EMBL" id="JACEIK010000513">
    <property type="protein sequence ID" value="MCD7458319.1"/>
    <property type="molecule type" value="Genomic_DNA"/>
</dbReference>
<comment type="similarity">
    <text evidence="1">Belongs to the PPR family. P subfamily.</text>
</comment>
<protein>
    <recommendedName>
        <fullName evidence="6">Pentatricopeptide repeat-containing protein</fullName>
    </recommendedName>
</protein>
<dbReference type="PROSITE" id="PS51375">
    <property type="entry name" value="PPR"/>
    <property type="match status" value="2"/>
</dbReference>
<proteinExistence type="inferred from homology"/>
<dbReference type="InterPro" id="IPR002885">
    <property type="entry name" value="PPR_rpt"/>
</dbReference>
<name>A0ABS8SIG6_DATST</name>
<keyword evidence="5" id="KW-1185">Reference proteome</keyword>
<keyword evidence="2" id="KW-0677">Repeat</keyword>
<feature type="repeat" description="PPR" evidence="3">
    <location>
        <begin position="27"/>
        <end position="61"/>
    </location>
</feature>
<dbReference type="Pfam" id="PF13041">
    <property type="entry name" value="PPR_2"/>
    <property type="match status" value="2"/>
</dbReference>
<dbReference type="PANTHER" id="PTHR47447:SF28">
    <property type="entry name" value="PENTACOTRIPEPTIDE-REPEAT REGION OF PRORP DOMAIN-CONTAINING PROTEIN"/>
    <property type="match status" value="1"/>
</dbReference>
<sequence>MASAKTRKLKKQKRSSTRWNYRGFLPNLVTYNTLIDGLCKSKRVEDAAQLMDQMILEGLKPDKFTYNSILAHFCRAGYNPVIQALFRRRRNNGFVRLFREMQEMANPPDALSYKIVFRGLSSGGGPIQEAVDFSVEMMEKGHIPEFSSFYNLAEGLYSLSMEETLVKLVGMITKKANFSDSEVTMIKGFLKIRKFQDALATLGVSK</sequence>
<comment type="caution">
    <text evidence="4">The sequence shown here is derived from an EMBL/GenBank/DDBJ whole genome shotgun (WGS) entry which is preliminary data.</text>
</comment>
<evidence type="ECO:0000313" key="5">
    <source>
        <dbReference type="Proteomes" id="UP000823775"/>
    </source>
</evidence>
<dbReference type="InterPro" id="IPR011990">
    <property type="entry name" value="TPR-like_helical_dom_sf"/>
</dbReference>
<dbReference type="PANTHER" id="PTHR47447">
    <property type="entry name" value="OS03G0856100 PROTEIN"/>
    <property type="match status" value="1"/>
</dbReference>
<reference evidence="4 5" key="1">
    <citation type="journal article" date="2021" name="BMC Genomics">
        <title>Datura genome reveals duplications of psychoactive alkaloid biosynthetic genes and high mutation rate following tissue culture.</title>
        <authorList>
            <person name="Rajewski A."/>
            <person name="Carter-House D."/>
            <person name="Stajich J."/>
            <person name="Litt A."/>
        </authorList>
    </citation>
    <scope>NUCLEOTIDE SEQUENCE [LARGE SCALE GENOMIC DNA]</scope>
    <source>
        <strain evidence="4">AR-01</strain>
    </source>
</reference>
<feature type="repeat" description="PPR" evidence="3">
    <location>
        <begin position="109"/>
        <end position="144"/>
    </location>
</feature>
<accession>A0ABS8SIG6</accession>